<organism evidence="3 4">
    <name type="scientific">Collybiopsis confluens</name>
    <dbReference type="NCBI Taxonomy" id="2823264"/>
    <lineage>
        <taxon>Eukaryota</taxon>
        <taxon>Fungi</taxon>
        <taxon>Dikarya</taxon>
        <taxon>Basidiomycota</taxon>
        <taxon>Agaricomycotina</taxon>
        <taxon>Agaricomycetes</taxon>
        <taxon>Agaricomycetidae</taxon>
        <taxon>Agaricales</taxon>
        <taxon>Marasmiineae</taxon>
        <taxon>Omphalotaceae</taxon>
        <taxon>Collybiopsis</taxon>
    </lineage>
</organism>
<keyword evidence="4" id="KW-1185">Reference proteome</keyword>
<dbReference type="EMBL" id="JAACJN010000036">
    <property type="protein sequence ID" value="KAF5386403.1"/>
    <property type="molecule type" value="Genomic_DNA"/>
</dbReference>
<comment type="caution">
    <text evidence="3">The sequence shown here is derived from an EMBL/GenBank/DDBJ whole genome shotgun (WGS) entry which is preliminary data.</text>
</comment>
<dbReference type="OrthoDB" id="2442602at2759"/>
<evidence type="ECO:0000313" key="3">
    <source>
        <dbReference type="EMBL" id="KAF5386403.1"/>
    </source>
</evidence>
<evidence type="ECO:0000313" key="4">
    <source>
        <dbReference type="Proteomes" id="UP000518752"/>
    </source>
</evidence>
<evidence type="ECO:0000256" key="2">
    <source>
        <dbReference type="SAM" id="MobiDB-lite"/>
    </source>
</evidence>
<keyword evidence="1" id="KW-0175">Coiled coil</keyword>
<accession>A0A8H5HN47</accession>
<proteinExistence type="predicted"/>
<feature type="region of interest" description="Disordered" evidence="2">
    <location>
        <begin position="149"/>
        <end position="170"/>
    </location>
</feature>
<protein>
    <submittedName>
        <fullName evidence="3">Uncharacterized protein</fullName>
    </submittedName>
</protein>
<name>A0A8H5HN47_9AGAR</name>
<feature type="compositionally biased region" description="Polar residues" evidence="2">
    <location>
        <begin position="156"/>
        <end position="167"/>
    </location>
</feature>
<evidence type="ECO:0000256" key="1">
    <source>
        <dbReference type="SAM" id="Coils"/>
    </source>
</evidence>
<gene>
    <name evidence="3" type="ORF">D9757_006652</name>
</gene>
<feature type="compositionally biased region" description="Basic and acidic residues" evidence="2">
    <location>
        <begin position="14"/>
        <end position="40"/>
    </location>
</feature>
<sequence>MEASPSAPRNLRNSRGENDTEKEAPLNPKEKANPGGEEKAVKIVRATRYKDKFTTLRDRYEHVMAKQQTYHHDLESANVKMKKLQEEIDLLLEALMPNTPPAPSATLDQPERDMYHHRIHGNGNGMDINSEPTNAGHIPIHLAPRNHTVDPRSKHSLNGKTNGSLVNGTRPYPVESEIELNNHIYHSRESNGRIPIS</sequence>
<dbReference type="AlphaFoldDB" id="A0A8H5HN47"/>
<feature type="coiled-coil region" evidence="1">
    <location>
        <begin position="67"/>
        <end position="94"/>
    </location>
</feature>
<reference evidence="3 4" key="1">
    <citation type="journal article" date="2020" name="ISME J.">
        <title>Uncovering the hidden diversity of litter-decomposition mechanisms in mushroom-forming fungi.</title>
        <authorList>
            <person name="Floudas D."/>
            <person name="Bentzer J."/>
            <person name="Ahren D."/>
            <person name="Johansson T."/>
            <person name="Persson P."/>
            <person name="Tunlid A."/>
        </authorList>
    </citation>
    <scope>NUCLEOTIDE SEQUENCE [LARGE SCALE GENOMIC DNA]</scope>
    <source>
        <strain evidence="3 4">CBS 406.79</strain>
    </source>
</reference>
<dbReference type="Proteomes" id="UP000518752">
    <property type="component" value="Unassembled WGS sequence"/>
</dbReference>
<feature type="region of interest" description="Disordered" evidence="2">
    <location>
        <begin position="1"/>
        <end position="40"/>
    </location>
</feature>